<dbReference type="RefSeq" id="WP_136953180.1">
    <property type="nucleotide sequence ID" value="NZ_CP039712.1"/>
</dbReference>
<dbReference type="EC" id="2.6.1.-" evidence="6"/>
<organism evidence="8 9">
    <name type="scientific">Vagococcus zengguangii</name>
    <dbReference type="NCBI Taxonomy" id="2571750"/>
    <lineage>
        <taxon>Bacteria</taxon>
        <taxon>Bacillati</taxon>
        <taxon>Bacillota</taxon>
        <taxon>Bacilli</taxon>
        <taxon>Lactobacillales</taxon>
        <taxon>Enterococcaceae</taxon>
        <taxon>Vagococcus</taxon>
    </lineage>
</organism>
<evidence type="ECO:0000256" key="3">
    <source>
        <dbReference type="ARBA" id="ARBA00022576"/>
    </source>
</evidence>
<dbReference type="PANTHER" id="PTHR46383">
    <property type="entry name" value="ASPARTATE AMINOTRANSFERASE"/>
    <property type="match status" value="1"/>
</dbReference>
<dbReference type="PANTHER" id="PTHR46383:SF1">
    <property type="entry name" value="ASPARTATE AMINOTRANSFERASE"/>
    <property type="match status" value="1"/>
</dbReference>
<dbReference type="InterPro" id="IPR050596">
    <property type="entry name" value="AspAT/PAT-like"/>
</dbReference>
<protein>
    <recommendedName>
        <fullName evidence="6">Aminotransferase</fullName>
        <ecNumber evidence="6">2.6.1.-</ecNumber>
    </recommendedName>
</protein>
<comment type="similarity">
    <text evidence="2 6">Belongs to the class-I pyridoxal-phosphate-dependent aminotransferase family.</text>
</comment>
<dbReference type="SUPFAM" id="SSF53383">
    <property type="entry name" value="PLP-dependent transferases"/>
    <property type="match status" value="1"/>
</dbReference>
<dbReference type="GO" id="GO:0008483">
    <property type="term" value="F:transaminase activity"/>
    <property type="evidence" value="ECO:0007669"/>
    <property type="project" value="UniProtKB-KW"/>
</dbReference>
<dbReference type="GO" id="GO:0006520">
    <property type="term" value="P:amino acid metabolic process"/>
    <property type="evidence" value="ECO:0007669"/>
    <property type="project" value="InterPro"/>
</dbReference>
<evidence type="ECO:0000256" key="4">
    <source>
        <dbReference type="ARBA" id="ARBA00022679"/>
    </source>
</evidence>
<sequence>MELSKRAKQLSPSATLATAQKAQDLKKTGVDVISLSLGQPDFVTPINVQQAAILSIENGEASFYAPSNGIYPLRQAIIDRIETDYGKRYELDEVVVTDGAKFALYALFQAVLNSEDEVIIPVPYWVSYAEQVKLAQGVPVFVETKESNQFKATVQDLEAARTDKTKLVIINSPSNPTGMLYSKEELEAIGNWAVKHDIYIVADEIYGKLIYNGYEFTSMIELSDAIRKQTFIINGVSKSYAMTGWRIGYVLGDKEVVKAINTINSQSISNCAAVSQYAAVEALSGPQNSVEEMRQSFEERLNTIYPLVAALPGVTIEKPKSAFYLYPNIRETLNLCGYENVTDFVNDLLEEAHVAVVSGEGFGTHDHIRISYATDIDTLKKGVERIASFIEKKQK</sequence>
<dbReference type="EMBL" id="CP039712">
    <property type="protein sequence ID" value="QCI86347.1"/>
    <property type="molecule type" value="Genomic_DNA"/>
</dbReference>
<dbReference type="InterPro" id="IPR004839">
    <property type="entry name" value="Aminotransferase_I/II_large"/>
</dbReference>
<evidence type="ECO:0000256" key="5">
    <source>
        <dbReference type="ARBA" id="ARBA00022898"/>
    </source>
</evidence>
<dbReference type="InterPro" id="IPR004838">
    <property type="entry name" value="NHTrfase_class1_PyrdxlP-BS"/>
</dbReference>
<evidence type="ECO:0000256" key="1">
    <source>
        <dbReference type="ARBA" id="ARBA00001933"/>
    </source>
</evidence>
<dbReference type="Proteomes" id="UP000298615">
    <property type="component" value="Chromosome"/>
</dbReference>
<dbReference type="InterPro" id="IPR015421">
    <property type="entry name" value="PyrdxlP-dep_Trfase_major"/>
</dbReference>
<accession>A0A4D7CVN3</accession>
<evidence type="ECO:0000256" key="2">
    <source>
        <dbReference type="ARBA" id="ARBA00007441"/>
    </source>
</evidence>
<dbReference type="KEGG" id="vao:FA707_04925"/>
<evidence type="ECO:0000259" key="7">
    <source>
        <dbReference type="Pfam" id="PF00155"/>
    </source>
</evidence>
<keyword evidence="3 6" id="KW-0032">Aminotransferase</keyword>
<dbReference type="Gene3D" id="3.40.640.10">
    <property type="entry name" value="Type I PLP-dependent aspartate aminotransferase-like (Major domain)"/>
    <property type="match status" value="1"/>
</dbReference>
<dbReference type="Pfam" id="PF00155">
    <property type="entry name" value="Aminotran_1_2"/>
    <property type="match status" value="1"/>
</dbReference>
<dbReference type="AlphaFoldDB" id="A0A4D7CVN3"/>
<keyword evidence="9" id="KW-1185">Reference proteome</keyword>
<evidence type="ECO:0000256" key="6">
    <source>
        <dbReference type="RuleBase" id="RU000481"/>
    </source>
</evidence>
<dbReference type="InterPro" id="IPR015424">
    <property type="entry name" value="PyrdxlP-dep_Trfase"/>
</dbReference>
<proteinExistence type="inferred from homology"/>
<feature type="domain" description="Aminotransferase class I/classII large" evidence="7">
    <location>
        <begin position="31"/>
        <end position="386"/>
    </location>
</feature>
<dbReference type="FunFam" id="3.40.640.10:FF:000033">
    <property type="entry name" value="Aspartate aminotransferase"/>
    <property type="match status" value="1"/>
</dbReference>
<dbReference type="GO" id="GO:0030170">
    <property type="term" value="F:pyridoxal phosphate binding"/>
    <property type="evidence" value="ECO:0007669"/>
    <property type="project" value="InterPro"/>
</dbReference>
<comment type="cofactor">
    <cofactor evidence="1 6">
        <name>pyridoxal 5'-phosphate</name>
        <dbReference type="ChEBI" id="CHEBI:597326"/>
    </cofactor>
</comment>
<evidence type="ECO:0000313" key="9">
    <source>
        <dbReference type="Proteomes" id="UP000298615"/>
    </source>
</evidence>
<dbReference type="PROSITE" id="PS00105">
    <property type="entry name" value="AA_TRANSFER_CLASS_1"/>
    <property type="match status" value="1"/>
</dbReference>
<name>A0A4D7CVN3_9ENTE</name>
<dbReference type="CDD" id="cd00609">
    <property type="entry name" value="AAT_like"/>
    <property type="match status" value="1"/>
</dbReference>
<dbReference type="InterPro" id="IPR015422">
    <property type="entry name" value="PyrdxlP-dep_Trfase_small"/>
</dbReference>
<keyword evidence="4 6" id="KW-0808">Transferase</keyword>
<dbReference type="Gene3D" id="3.90.1150.10">
    <property type="entry name" value="Aspartate Aminotransferase, domain 1"/>
    <property type="match status" value="1"/>
</dbReference>
<gene>
    <name evidence="8" type="ORF">FA707_04925</name>
</gene>
<reference evidence="8 9" key="1">
    <citation type="submission" date="2019-04" db="EMBL/GenBank/DDBJ databases">
        <title>Vagococcus sp. nov., isolated from faeces of yaks (Bos grunniens).</title>
        <authorList>
            <person name="Ge Y."/>
        </authorList>
    </citation>
    <scope>NUCLEOTIDE SEQUENCE [LARGE SCALE GENOMIC DNA]</scope>
    <source>
        <strain evidence="8 9">MN-17</strain>
    </source>
</reference>
<keyword evidence="5" id="KW-0663">Pyridoxal phosphate</keyword>
<dbReference type="PRINTS" id="PR00753">
    <property type="entry name" value="ACCSYNTHASE"/>
</dbReference>
<evidence type="ECO:0000313" key="8">
    <source>
        <dbReference type="EMBL" id="QCI86347.1"/>
    </source>
</evidence>